<dbReference type="EMBL" id="FOHO01000002">
    <property type="protein sequence ID" value="SES94634.1"/>
    <property type="molecule type" value="Genomic_DNA"/>
</dbReference>
<evidence type="ECO:0000256" key="1">
    <source>
        <dbReference type="ARBA" id="ARBA00001947"/>
    </source>
</evidence>
<dbReference type="GO" id="GO:0004407">
    <property type="term" value="F:histone deacetylase activity"/>
    <property type="evidence" value="ECO:0007669"/>
    <property type="project" value="TreeGrafter"/>
</dbReference>
<sequence length="347" mass="37049">MTGSEMTKLPCFYAPDTDAHDPRFWMLRGVPGPNKELPERARRLVAGLTRVGLTTIDPPVADHGPLRQIHTARYLDFLQNCWAEWQTFPAAGAEVVANLHPQKATQTYPQGIVGRAGWHMADTACPVGPSTWQAALRGVDTALAAADAVANGAGAAYALCRPPGHHADADMAAGHCFLNNSAIAAQALRARHDRVAVLDIDVHHGNGTQEIFYDRADVLTVSVHADPGSFYPFYLGYAHETGRGAGQGFNLNLPLPQGQGDAQWLAAIDQALTRIAEFAPGALVLALGLDAHENDPLRGLSVTTEGFARAARHIRAAGLPTVMVQEGGYLSDDLTDNIASFLGGWTQ</sequence>
<comment type="cofactor">
    <cofactor evidence="1">
        <name>Zn(2+)</name>
        <dbReference type="ChEBI" id="CHEBI:29105"/>
    </cofactor>
</comment>
<keyword evidence="4" id="KW-0378">Hydrolase</keyword>
<dbReference type="PRINTS" id="PR01270">
    <property type="entry name" value="HDASUPER"/>
</dbReference>
<proteinExistence type="inferred from homology"/>
<dbReference type="InterPro" id="IPR037138">
    <property type="entry name" value="His_deacetylse_dom_sf"/>
</dbReference>
<dbReference type="Pfam" id="PF00850">
    <property type="entry name" value="Hist_deacetyl"/>
    <property type="match status" value="1"/>
</dbReference>
<dbReference type="Gene3D" id="3.40.800.20">
    <property type="entry name" value="Histone deacetylase domain"/>
    <property type="match status" value="1"/>
</dbReference>
<keyword evidence="8" id="KW-1185">Reference proteome</keyword>
<dbReference type="SUPFAM" id="SSF52768">
    <property type="entry name" value="Arginase/deacetylase"/>
    <property type="match status" value="1"/>
</dbReference>
<evidence type="ECO:0000256" key="5">
    <source>
        <dbReference type="ARBA" id="ARBA00022833"/>
    </source>
</evidence>
<gene>
    <name evidence="7" type="ORF">SAMN04489858_102269</name>
</gene>
<evidence type="ECO:0000313" key="7">
    <source>
        <dbReference type="EMBL" id="SES94634.1"/>
    </source>
</evidence>
<dbReference type="InterPro" id="IPR023696">
    <property type="entry name" value="Ureohydrolase_dom_sf"/>
</dbReference>
<reference evidence="7 8" key="1">
    <citation type="submission" date="2016-10" db="EMBL/GenBank/DDBJ databases">
        <authorList>
            <person name="de Groot N.N."/>
        </authorList>
    </citation>
    <scope>NUCLEOTIDE SEQUENCE [LARGE SCALE GENOMIC DNA]</scope>
    <source>
        <strain evidence="7 8">DSM 17862</strain>
    </source>
</reference>
<dbReference type="GO" id="GO:0040029">
    <property type="term" value="P:epigenetic regulation of gene expression"/>
    <property type="evidence" value="ECO:0007669"/>
    <property type="project" value="TreeGrafter"/>
</dbReference>
<name>A0A1I0AK70_9RHOB</name>
<protein>
    <submittedName>
        <fullName evidence="7">Acetoin utilization deacetylase AcuC</fullName>
    </submittedName>
</protein>
<keyword evidence="3" id="KW-0479">Metal-binding</keyword>
<dbReference type="STRING" id="364199.SAMN04489858_102269"/>
<dbReference type="PANTHER" id="PTHR10625">
    <property type="entry name" value="HISTONE DEACETYLASE HDAC1-RELATED"/>
    <property type="match status" value="1"/>
</dbReference>
<evidence type="ECO:0000256" key="2">
    <source>
        <dbReference type="ARBA" id="ARBA00005947"/>
    </source>
</evidence>
<dbReference type="GO" id="GO:0016787">
    <property type="term" value="F:hydrolase activity"/>
    <property type="evidence" value="ECO:0007669"/>
    <property type="project" value="UniProtKB-KW"/>
</dbReference>
<evidence type="ECO:0000313" key="8">
    <source>
        <dbReference type="Proteomes" id="UP000199180"/>
    </source>
</evidence>
<evidence type="ECO:0000256" key="3">
    <source>
        <dbReference type="ARBA" id="ARBA00022723"/>
    </source>
</evidence>
<dbReference type="AlphaFoldDB" id="A0A1I0AK70"/>
<accession>A0A1I0AK70</accession>
<dbReference type="Proteomes" id="UP000199180">
    <property type="component" value="Unassembled WGS sequence"/>
</dbReference>
<keyword evidence="5" id="KW-0862">Zinc</keyword>
<dbReference type="InterPro" id="IPR023801">
    <property type="entry name" value="His_deacetylse_dom"/>
</dbReference>
<organism evidence="7 8">
    <name type="scientific">Paracoccus homiensis</name>
    <dbReference type="NCBI Taxonomy" id="364199"/>
    <lineage>
        <taxon>Bacteria</taxon>
        <taxon>Pseudomonadati</taxon>
        <taxon>Pseudomonadota</taxon>
        <taxon>Alphaproteobacteria</taxon>
        <taxon>Rhodobacterales</taxon>
        <taxon>Paracoccaceae</taxon>
        <taxon>Paracoccus</taxon>
    </lineage>
</organism>
<evidence type="ECO:0000256" key="4">
    <source>
        <dbReference type="ARBA" id="ARBA00022801"/>
    </source>
</evidence>
<dbReference type="CDD" id="cd10001">
    <property type="entry name" value="HDAC_classII_APAH"/>
    <property type="match status" value="1"/>
</dbReference>
<evidence type="ECO:0000259" key="6">
    <source>
        <dbReference type="Pfam" id="PF00850"/>
    </source>
</evidence>
<dbReference type="GO" id="GO:0046872">
    <property type="term" value="F:metal ion binding"/>
    <property type="evidence" value="ECO:0007669"/>
    <property type="project" value="UniProtKB-KW"/>
</dbReference>
<dbReference type="PANTHER" id="PTHR10625:SF17">
    <property type="entry name" value="HISTONE DEACETYLASE 8"/>
    <property type="match status" value="1"/>
</dbReference>
<comment type="similarity">
    <text evidence="2">Belongs to the histone deacetylase family.</text>
</comment>
<feature type="domain" description="Histone deacetylase" evidence="6">
    <location>
        <begin position="36"/>
        <end position="341"/>
    </location>
</feature>
<dbReference type="InterPro" id="IPR000286">
    <property type="entry name" value="HDACs"/>
</dbReference>